<organism evidence="1 2">
    <name type="scientific">Melastoma candidum</name>
    <dbReference type="NCBI Taxonomy" id="119954"/>
    <lineage>
        <taxon>Eukaryota</taxon>
        <taxon>Viridiplantae</taxon>
        <taxon>Streptophyta</taxon>
        <taxon>Embryophyta</taxon>
        <taxon>Tracheophyta</taxon>
        <taxon>Spermatophyta</taxon>
        <taxon>Magnoliopsida</taxon>
        <taxon>eudicotyledons</taxon>
        <taxon>Gunneridae</taxon>
        <taxon>Pentapetalae</taxon>
        <taxon>rosids</taxon>
        <taxon>malvids</taxon>
        <taxon>Myrtales</taxon>
        <taxon>Melastomataceae</taxon>
        <taxon>Melastomatoideae</taxon>
        <taxon>Melastomateae</taxon>
        <taxon>Melastoma</taxon>
    </lineage>
</organism>
<accession>A0ACB9RXG6</accession>
<comment type="caution">
    <text evidence="1">The sequence shown here is derived from an EMBL/GenBank/DDBJ whole genome shotgun (WGS) entry which is preliminary data.</text>
</comment>
<protein>
    <submittedName>
        <fullName evidence="1">Uncharacterized protein</fullName>
    </submittedName>
</protein>
<gene>
    <name evidence="1" type="ORF">MLD38_008260</name>
</gene>
<evidence type="ECO:0000313" key="1">
    <source>
        <dbReference type="EMBL" id="KAI4382279.1"/>
    </source>
</evidence>
<dbReference type="Proteomes" id="UP001057402">
    <property type="component" value="Chromosome 3"/>
</dbReference>
<reference evidence="2" key="1">
    <citation type="journal article" date="2023" name="Front. Plant Sci.">
        <title>Chromosomal-level genome assembly of Melastoma candidum provides insights into trichome evolution.</title>
        <authorList>
            <person name="Zhong Y."/>
            <person name="Wu W."/>
            <person name="Sun C."/>
            <person name="Zou P."/>
            <person name="Liu Y."/>
            <person name="Dai S."/>
            <person name="Zhou R."/>
        </authorList>
    </citation>
    <scope>NUCLEOTIDE SEQUENCE [LARGE SCALE GENOMIC DNA]</scope>
</reference>
<sequence>MGNDWQAKPILMRPSSHTCVFDALLVYKRQRRKGANAAGIRTWTMQLAKGDDIFADCFLDCSGINSYSSNSSHSPEGLQTFCNNIFYVLTVGILNLPFPSTSEGFGALL</sequence>
<proteinExistence type="predicted"/>
<name>A0ACB9RXG6_9MYRT</name>
<keyword evidence="2" id="KW-1185">Reference proteome</keyword>
<evidence type="ECO:0000313" key="2">
    <source>
        <dbReference type="Proteomes" id="UP001057402"/>
    </source>
</evidence>
<dbReference type="EMBL" id="CM042882">
    <property type="protein sequence ID" value="KAI4382279.1"/>
    <property type="molecule type" value="Genomic_DNA"/>
</dbReference>